<proteinExistence type="predicted"/>
<sequence length="74" mass="8990">MLNRLKTMKSNFDLDAQFIKEYHLAEKWTSEHVSDFSCFHYYQFCIKNICSFSNESWRRLRSSLNIHLIKVLLN</sequence>
<accession>S4PR57</accession>
<dbReference type="SUPFAM" id="SSF48439">
    <property type="entry name" value="Protein prenylyltransferase"/>
    <property type="match status" value="1"/>
</dbReference>
<organism evidence="1">
    <name type="scientific">Pararge aegeria</name>
    <name type="common">speckled wood butterfly</name>
    <dbReference type="NCBI Taxonomy" id="116150"/>
    <lineage>
        <taxon>Eukaryota</taxon>
        <taxon>Metazoa</taxon>
        <taxon>Ecdysozoa</taxon>
        <taxon>Arthropoda</taxon>
        <taxon>Hexapoda</taxon>
        <taxon>Insecta</taxon>
        <taxon>Pterygota</taxon>
        <taxon>Neoptera</taxon>
        <taxon>Endopterygota</taxon>
        <taxon>Lepidoptera</taxon>
        <taxon>Glossata</taxon>
        <taxon>Ditrysia</taxon>
        <taxon>Papilionoidea</taxon>
        <taxon>Nymphalidae</taxon>
        <taxon>Satyrinae</taxon>
        <taxon>Satyrini</taxon>
        <taxon>Parargina</taxon>
        <taxon>Pararge</taxon>
    </lineage>
</organism>
<dbReference type="AlphaFoldDB" id="S4PR57"/>
<name>S4PR57_9NEOP</name>
<reference evidence="1" key="1">
    <citation type="journal article" date="2013" name="BMC Genomics">
        <title>Unscrambling butterfly oogenesis.</title>
        <authorList>
            <person name="Carter J.M."/>
            <person name="Baker S.C."/>
            <person name="Pink R."/>
            <person name="Carter D.R."/>
            <person name="Collins A."/>
            <person name="Tomlin J."/>
            <person name="Gibbs M."/>
            <person name="Breuker C.J."/>
        </authorList>
    </citation>
    <scope>NUCLEOTIDE SEQUENCE</scope>
    <source>
        <tissue evidence="1">Ovary</tissue>
    </source>
</reference>
<protein>
    <submittedName>
        <fullName evidence="1">Uncharacterized protein</fullName>
    </submittedName>
</protein>
<reference evidence="1" key="2">
    <citation type="submission" date="2013-05" db="EMBL/GenBank/DDBJ databases">
        <authorList>
            <person name="Carter J.-M."/>
            <person name="Baker S.C."/>
            <person name="Pink R."/>
            <person name="Carter D.R.F."/>
            <person name="Collins A."/>
            <person name="Tomlin J."/>
            <person name="Gibbs M."/>
            <person name="Breuker C.J."/>
        </authorList>
    </citation>
    <scope>NUCLEOTIDE SEQUENCE</scope>
    <source>
        <tissue evidence="1">Ovary</tissue>
    </source>
</reference>
<evidence type="ECO:0000313" key="1">
    <source>
        <dbReference type="EMBL" id="JAA91460.1"/>
    </source>
</evidence>
<dbReference type="EMBL" id="GAIX01001100">
    <property type="protein sequence ID" value="JAA91460.1"/>
    <property type="molecule type" value="Transcribed_RNA"/>
</dbReference>
<feature type="non-terminal residue" evidence="1">
    <location>
        <position position="74"/>
    </location>
</feature>